<comment type="caution">
    <text evidence="2">The sequence shown here is derived from an EMBL/GenBank/DDBJ whole genome shotgun (WGS) entry which is preliminary data.</text>
</comment>
<organism evidence="2 3">
    <name type="scientific">Asanoa ferruginea</name>
    <dbReference type="NCBI Taxonomy" id="53367"/>
    <lineage>
        <taxon>Bacteria</taxon>
        <taxon>Bacillati</taxon>
        <taxon>Actinomycetota</taxon>
        <taxon>Actinomycetes</taxon>
        <taxon>Micromonosporales</taxon>
        <taxon>Micromonosporaceae</taxon>
        <taxon>Asanoa</taxon>
    </lineage>
</organism>
<sequence>MRDRTAARNYSPAGEEFRREHQRHRAWGLTRRHADRLRRARGGNSPTPAAGETSPALVSPTSTPSNHAVGPAADPDIAARHHRSGGAKTTADQQGSPAKQLPRPASTIPSRDGLSRVAGDRPQAKSTADRTGKAARSAANALTAPSGGGLSRVAGDRPGSQAKTTADRTGKATWSAANALTAPSGRGLSRLVRNAPSRSGEMHRHPNAHRHAPVQAPYRRFKPRDSAFQESGPAAHHPSGTGPKRGGADRGP</sequence>
<feature type="compositionally biased region" description="Basic residues" evidence="1">
    <location>
        <begin position="20"/>
        <end position="41"/>
    </location>
</feature>
<evidence type="ECO:0000256" key="1">
    <source>
        <dbReference type="SAM" id="MobiDB-lite"/>
    </source>
</evidence>
<keyword evidence="3" id="KW-1185">Reference proteome</keyword>
<dbReference type="AlphaFoldDB" id="A0A3D9ZXG8"/>
<protein>
    <submittedName>
        <fullName evidence="2">Uncharacterized protein</fullName>
    </submittedName>
</protein>
<accession>A0A3D9ZXG8</accession>
<feature type="compositionally biased region" description="Basic and acidic residues" evidence="1">
    <location>
        <begin position="118"/>
        <end position="132"/>
    </location>
</feature>
<name>A0A3D9ZXG8_9ACTN</name>
<dbReference type="Proteomes" id="UP000256913">
    <property type="component" value="Unassembled WGS sequence"/>
</dbReference>
<reference evidence="2 3" key="1">
    <citation type="submission" date="2018-08" db="EMBL/GenBank/DDBJ databases">
        <title>Sequencing the genomes of 1000 actinobacteria strains.</title>
        <authorList>
            <person name="Klenk H.-P."/>
        </authorList>
    </citation>
    <scope>NUCLEOTIDE SEQUENCE [LARGE SCALE GENOMIC DNA]</scope>
    <source>
        <strain evidence="2 3">DSM 44099</strain>
    </source>
</reference>
<feature type="region of interest" description="Disordered" evidence="1">
    <location>
        <begin position="1"/>
        <end position="252"/>
    </location>
</feature>
<proteinExistence type="predicted"/>
<dbReference type="EMBL" id="QUMQ01000001">
    <property type="protein sequence ID" value="REF98500.1"/>
    <property type="molecule type" value="Genomic_DNA"/>
</dbReference>
<evidence type="ECO:0000313" key="2">
    <source>
        <dbReference type="EMBL" id="REF98500.1"/>
    </source>
</evidence>
<gene>
    <name evidence="2" type="ORF">DFJ67_4518</name>
</gene>
<evidence type="ECO:0000313" key="3">
    <source>
        <dbReference type="Proteomes" id="UP000256913"/>
    </source>
</evidence>